<evidence type="ECO:0000256" key="3">
    <source>
        <dbReference type="ARBA" id="ARBA00023239"/>
    </source>
</evidence>
<evidence type="ECO:0000313" key="5">
    <source>
        <dbReference type="EMBL" id="KFA89012.1"/>
    </source>
</evidence>
<dbReference type="GO" id="GO:0004795">
    <property type="term" value="F:threonine synthase activity"/>
    <property type="evidence" value="ECO:0007669"/>
    <property type="project" value="UniProtKB-EC"/>
</dbReference>
<accession>A0A084SKM7</accession>
<evidence type="ECO:0000313" key="6">
    <source>
        <dbReference type="Proteomes" id="UP000028547"/>
    </source>
</evidence>
<comment type="cofactor">
    <cofactor evidence="1">
        <name>pyridoxal 5'-phosphate</name>
        <dbReference type="ChEBI" id="CHEBI:597326"/>
    </cofactor>
</comment>
<dbReference type="GO" id="GO:0006565">
    <property type="term" value="P:L-serine catabolic process"/>
    <property type="evidence" value="ECO:0007669"/>
    <property type="project" value="TreeGrafter"/>
</dbReference>
<keyword evidence="2" id="KW-0663">Pyridoxal phosphate</keyword>
<dbReference type="GO" id="GO:0030170">
    <property type="term" value="F:pyridoxal phosphate binding"/>
    <property type="evidence" value="ECO:0007669"/>
    <property type="project" value="InterPro"/>
</dbReference>
<dbReference type="InterPro" id="IPR001926">
    <property type="entry name" value="TrpB-like_PALP"/>
</dbReference>
<name>A0A084SKM7_9BACT</name>
<dbReference type="PANTHER" id="PTHR48078">
    <property type="entry name" value="THREONINE DEHYDRATASE, MITOCHONDRIAL-RELATED"/>
    <property type="match status" value="1"/>
</dbReference>
<dbReference type="RefSeq" id="WP_043406691.1">
    <property type="nucleotide sequence ID" value="NZ_JPMI01000267.1"/>
</dbReference>
<keyword evidence="3 5" id="KW-0456">Lyase</keyword>
<dbReference type="GO" id="GO:0009097">
    <property type="term" value="P:isoleucine biosynthetic process"/>
    <property type="evidence" value="ECO:0007669"/>
    <property type="project" value="TreeGrafter"/>
</dbReference>
<dbReference type="EMBL" id="JPMI01000267">
    <property type="protein sequence ID" value="KFA89012.1"/>
    <property type="molecule type" value="Genomic_DNA"/>
</dbReference>
<dbReference type="PANTHER" id="PTHR48078:SF6">
    <property type="entry name" value="L-THREONINE DEHYDRATASE CATABOLIC TDCB"/>
    <property type="match status" value="1"/>
</dbReference>
<protein>
    <submittedName>
        <fullName evidence="5">Threonine synthase</fullName>
        <ecNumber evidence="5">4.2.3.1</ecNumber>
    </submittedName>
</protein>
<dbReference type="InterPro" id="IPR036052">
    <property type="entry name" value="TrpB-like_PALP_sf"/>
</dbReference>
<gene>
    <name evidence="5" type="ORF">Q664_37455</name>
</gene>
<evidence type="ECO:0000259" key="4">
    <source>
        <dbReference type="Pfam" id="PF00291"/>
    </source>
</evidence>
<dbReference type="GO" id="GO:0003941">
    <property type="term" value="F:L-serine ammonia-lyase activity"/>
    <property type="evidence" value="ECO:0007669"/>
    <property type="project" value="TreeGrafter"/>
</dbReference>
<comment type="caution">
    <text evidence="5">The sequence shown here is derived from an EMBL/GenBank/DDBJ whole genome shotgun (WGS) entry which is preliminary data.</text>
</comment>
<evidence type="ECO:0000256" key="2">
    <source>
        <dbReference type="ARBA" id="ARBA00022898"/>
    </source>
</evidence>
<organism evidence="5 6">
    <name type="scientific">Archangium violaceum Cb vi76</name>
    <dbReference type="NCBI Taxonomy" id="1406225"/>
    <lineage>
        <taxon>Bacteria</taxon>
        <taxon>Pseudomonadati</taxon>
        <taxon>Myxococcota</taxon>
        <taxon>Myxococcia</taxon>
        <taxon>Myxococcales</taxon>
        <taxon>Cystobacterineae</taxon>
        <taxon>Archangiaceae</taxon>
        <taxon>Archangium</taxon>
    </lineage>
</organism>
<dbReference type="CDD" id="cd01563">
    <property type="entry name" value="Thr-synth_1"/>
    <property type="match status" value="1"/>
</dbReference>
<dbReference type="AlphaFoldDB" id="A0A084SKM7"/>
<dbReference type="Pfam" id="PF00291">
    <property type="entry name" value="PALP"/>
    <property type="match status" value="1"/>
</dbReference>
<evidence type="ECO:0000256" key="1">
    <source>
        <dbReference type="ARBA" id="ARBA00001933"/>
    </source>
</evidence>
<dbReference type="GO" id="GO:0004794">
    <property type="term" value="F:threonine deaminase activity"/>
    <property type="evidence" value="ECO:0007669"/>
    <property type="project" value="TreeGrafter"/>
</dbReference>
<dbReference type="SUPFAM" id="SSF53686">
    <property type="entry name" value="Tryptophan synthase beta subunit-like PLP-dependent enzymes"/>
    <property type="match status" value="1"/>
</dbReference>
<dbReference type="PROSITE" id="PS00165">
    <property type="entry name" value="DEHYDRATASE_SER_THR"/>
    <property type="match status" value="1"/>
</dbReference>
<dbReference type="Proteomes" id="UP000028547">
    <property type="component" value="Unassembled WGS sequence"/>
</dbReference>
<sequence length="401" mass="43177">MSFLSHLECSRCRKTHDADRVQNLCDCGGPLLVRYDLKAVARAVRPSDLAGRVSSLWRYREVLPVREDKNIITLGEGMTPLFPLPRLGAEMGLPDLWLKDEGLNPTASFKARGAATGVSRARELGIKALAMPTNGNAGGAWASYGARAGMSVTLVMPTDAPAMSVLEASAVGANAYMVRGQITDAGAIVGRSAKAHGWFEAATLKEPYRIEGKKTMGYEIAEQLGWTLPDVILYPTGGGVGIIGIYKALLEMREMGWLPENVRFPKLVAVQAEGCQPIVKAFREGKDVSEKWENASTVAQGIRVPKALGDFLVLQAVRETGGTCVAVPDADTMWGLERISRMEGAFICPEGASLVGATRMLLRDGWLEAGQRVLLLNTGAGIKYPDVMNPKLPVLELNAIL</sequence>
<feature type="domain" description="Tryptophan synthase beta chain-like PALP" evidence="4">
    <location>
        <begin position="72"/>
        <end position="379"/>
    </location>
</feature>
<dbReference type="GO" id="GO:0006567">
    <property type="term" value="P:L-threonine catabolic process"/>
    <property type="evidence" value="ECO:0007669"/>
    <property type="project" value="TreeGrafter"/>
</dbReference>
<reference evidence="5 6" key="1">
    <citation type="submission" date="2014-07" db="EMBL/GenBank/DDBJ databases">
        <title>Draft Genome Sequence of Gephyronic Acid Producer, Cystobacter violaceus Strain Cb vi76.</title>
        <authorList>
            <person name="Stevens D.C."/>
            <person name="Young J."/>
            <person name="Carmichael R."/>
            <person name="Tan J."/>
            <person name="Taylor R.E."/>
        </authorList>
    </citation>
    <scope>NUCLEOTIDE SEQUENCE [LARGE SCALE GENOMIC DNA]</scope>
    <source>
        <strain evidence="5 6">Cb vi76</strain>
    </source>
</reference>
<dbReference type="EC" id="4.2.3.1" evidence="5"/>
<dbReference type="Gene3D" id="3.40.50.1100">
    <property type="match status" value="2"/>
</dbReference>
<dbReference type="NCBIfam" id="NF006050">
    <property type="entry name" value="PRK08197.1"/>
    <property type="match status" value="1"/>
</dbReference>
<dbReference type="InterPro" id="IPR050147">
    <property type="entry name" value="Ser/Thr_Dehydratase"/>
</dbReference>
<proteinExistence type="predicted"/>
<dbReference type="InterPro" id="IPR000634">
    <property type="entry name" value="Ser/Thr_deHydtase_PyrdxlP-BS"/>
</dbReference>